<dbReference type="Proteomes" id="UP000789920">
    <property type="component" value="Unassembled WGS sequence"/>
</dbReference>
<organism evidence="1 2">
    <name type="scientific">Racocetra persica</name>
    <dbReference type="NCBI Taxonomy" id="160502"/>
    <lineage>
        <taxon>Eukaryota</taxon>
        <taxon>Fungi</taxon>
        <taxon>Fungi incertae sedis</taxon>
        <taxon>Mucoromycota</taxon>
        <taxon>Glomeromycotina</taxon>
        <taxon>Glomeromycetes</taxon>
        <taxon>Diversisporales</taxon>
        <taxon>Gigasporaceae</taxon>
        <taxon>Racocetra</taxon>
    </lineage>
</organism>
<keyword evidence="2" id="KW-1185">Reference proteome</keyword>
<name>A0ACA9RNW6_9GLOM</name>
<feature type="non-terminal residue" evidence="1">
    <location>
        <position position="1"/>
    </location>
</feature>
<gene>
    <name evidence="1" type="ORF">RPERSI_LOCUS21053</name>
</gene>
<protein>
    <submittedName>
        <fullName evidence="1">19051_t:CDS:1</fullName>
    </submittedName>
</protein>
<evidence type="ECO:0000313" key="2">
    <source>
        <dbReference type="Proteomes" id="UP000789920"/>
    </source>
</evidence>
<reference evidence="1" key="1">
    <citation type="submission" date="2021-06" db="EMBL/GenBank/DDBJ databases">
        <authorList>
            <person name="Kallberg Y."/>
            <person name="Tangrot J."/>
            <person name="Rosling A."/>
        </authorList>
    </citation>
    <scope>NUCLEOTIDE SEQUENCE</scope>
    <source>
        <strain evidence="1">MA461A</strain>
    </source>
</reference>
<feature type="non-terminal residue" evidence="1">
    <location>
        <position position="64"/>
    </location>
</feature>
<proteinExistence type="predicted"/>
<dbReference type="EMBL" id="CAJVQC010060766">
    <property type="protein sequence ID" value="CAG8801121.1"/>
    <property type="molecule type" value="Genomic_DNA"/>
</dbReference>
<accession>A0ACA9RNW6</accession>
<evidence type="ECO:0000313" key="1">
    <source>
        <dbReference type="EMBL" id="CAG8801121.1"/>
    </source>
</evidence>
<sequence>LEEEIVLRNNWITDDNIKEIKCLNNYTYLFRNEEDKSTTLKNFMCDCYQASIDNIAKIACEESI</sequence>
<comment type="caution">
    <text evidence="1">The sequence shown here is derived from an EMBL/GenBank/DDBJ whole genome shotgun (WGS) entry which is preliminary data.</text>
</comment>